<dbReference type="OrthoDB" id="264200at2759"/>
<dbReference type="EMBL" id="LGTL01000005">
    <property type="protein sequence ID" value="KPA82427.1"/>
    <property type="molecule type" value="Genomic_DNA"/>
</dbReference>
<protein>
    <submittedName>
        <fullName evidence="2">Uncharacterized protein</fullName>
    </submittedName>
</protein>
<evidence type="ECO:0000313" key="3">
    <source>
        <dbReference type="Proteomes" id="UP000037923"/>
    </source>
</evidence>
<dbReference type="GeneID" id="26903787"/>
<dbReference type="RefSeq" id="XP_015660864.1">
    <property type="nucleotide sequence ID" value="XM_015800857.1"/>
</dbReference>
<organism evidence="2 3">
    <name type="scientific">Leptomonas pyrrhocoris</name>
    <name type="common">Firebug parasite</name>
    <dbReference type="NCBI Taxonomy" id="157538"/>
    <lineage>
        <taxon>Eukaryota</taxon>
        <taxon>Discoba</taxon>
        <taxon>Euglenozoa</taxon>
        <taxon>Kinetoplastea</taxon>
        <taxon>Metakinetoplastina</taxon>
        <taxon>Trypanosomatida</taxon>
        <taxon>Trypanosomatidae</taxon>
        <taxon>Leishmaniinae</taxon>
        <taxon>Leptomonas</taxon>
    </lineage>
</organism>
<accession>A0A0M9G531</accession>
<comment type="caution">
    <text evidence="2">The sequence shown here is derived from an EMBL/GenBank/DDBJ whole genome shotgun (WGS) entry which is preliminary data.</text>
</comment>
<dbReference type="Proteomes" id="UP000037923">
    <property type="component" value="Unassembled WGS sequence"/>
</dbReference>
<dbReference type="EMBL" id="LGTL01000005">
    <property type="protein sequence ID" value="KPA82426.1"/>
    <property type="molecule type" value="Genomic_DNA"/>
</dbReference>
<evidence type="ECO:0000256" key="1">
    <source>
        <dbReference type="SAM" id="MobiDB-lite"/>
    </source>
</evidence>
<name>A0A0M9G531_LEPPY</name>
<gene>
    <name evidence="2" type="ORF">ABB37_03496</name>
</gene>
<dbReference type="RefSeq" id="XP_015660865.1">
    <property type="nucleotide sequence ID" value="XM_015800858.1"/>
</dbReference>
<dbReference type="AlphaFoldDB" id="A0A0M9G531"/>
<feature type="region of interest" description="Disordered" evidence="1">
    <location>
        <begin position="427"/>
        <end position="490"/>
    </location>
</feature>
<evidence type="ECO:0000313" key="2">
    <source>
        <dbReference type="EMBL" id="KPA82427.1"/>
    </source>
</evidence>
<feature type="region of interest" description="Disordered" evidence="1">
    <location>
        <begin position="509"/>
        <end position="529"/>
    </location>
</feature>
<dbReference type="VEuPathDB" id="TriTrypDB:LpyrH10_05_3560"/>
<sequence length="808" mass="85922">MWTATAASGKTSLSLSRLSVVTEERSLHETAPNVVALLPVSTRSPSSTYVAVAAHPDSDGSSPAAGCRGAGGGGALEGADLLSLHKSTLQDLINNVKAPTLRAVNAVHRPVLQLCLYNLNLSYGTRSKDLAALAPDMMLIQTVDLTCEDLRLAPSQQAALKAEEKRESGSPAAVLSPEAVVVEQLAWVGVRFVALKTRQRQLLLVQTGLSTRIGDASADDVSSDEEEWAAAVDPPTASPVRRVFRYIADFCSATLSTPPQPSVETSVLIVAETQHVSAVVCETVSDTTARSPVSLREYTWKVGPFNHISAAPAPSARDPAALCLCGSAASNSIEVYKWSLNSVAPPVCVHHVLLTAGHFFYGASVTAHDGVPLQGRSIDFWVVGAAAVDLGHPSSTVAVNGGAMLPTLFESSPAPLPSLRGLDGHYFQVEPSAPAPQKEPRELPNLPMPSTEHRTLNSVWQGSPVPRGQRKSDGEPHDTQLSSPAGCAAASTTSLTQLEAMVSLRISAPHFLPPGSRRRSDGTAQSPAPSTVAMQRYLLHIHCPVHTCSEEKDATCCSETDPPTATSRPGWSSKLLSLDTAECAAALRWLAEDDDAAEQRRTEEDVPSWKLDPAASLVQFPSGSTNAATAALTHELTLHTARRVLKLSVDSFPSSASRRATGSFPRAVHVRGTHELLSPEQVVGWGAAPQVRGASPPLLLLSGYGHTMDDDSSGEGRQVTLYGQTRVKTTWTTITRIQASLLVSLSPWKSGKADAIEEGKTAQVDNEKLLASVRSMVAAEGSRLQRHFDERMDRLEAVLGRLTQRQST</sequence>
<dbReference type="RefSeq" id="XP_015660866.1">
    <property type="nucleotide sequence ID" value="XM_015800859.1"/>
</dbReference>
<dbReference type="OMA" id="HTWNIGP"/>
<proteinExistence type="predicted"/>
<reference evidence="2 3" key="1">
    <citation type="submission" date="2015-07" db="EMBL/GenBank/DDBJ databases">
        <title>High-quality genome of monoxenous trypanosomatid Leptomonas pyrrhocoris.</title>
        <authorList>
            <person name="Flegontov P."/>
            <person name="Butenko A."/>
            <person name="Firsov S."/>
            <person name="Vlcek C."/>
            <person name="Logacheva M.D."/>
            <person name="Field M."/>
            <person name="Filatov D."/>
            <person name="Flegontova O."/>
            <person name="Gerasimov E."/>
            <person name="Jackson A.P."/>
            <person name="Kelly S."/>
            <person name="Opperdoes F."/>
            <person name="O'Reilly A."/>
            <person name="Votypka J."/>
            <person name="Yurchenko V."/>
            <person name="Lukes J."/>
        </authorList>
    </citation>
    <scope>NUCLEOTIDE SEQUENCE [LARGE SCALE GENOMIC DNA]</scope>
    <source>
        <strain evidence="2">H10</strain>
    </source>
</reference>
<dbReference type="EMBL" id="LGTL01000005">
    <property type="protein sequence ID" value="KPA82425.1"/>
    <property type="molecule type" value="Genomic_DNA"/>
</dbReference>
<keyword evidence="3" id="KW-1185">Reference proteome</keyword>